<comment type="caution">
    <text evidence="1">The sequence shown here is derived from an EMBL/GenBank/DDBJ whole genome shotgun (WGS) entry which is preliminary data.</text>
</comment>
<protein>
    <submittedName>
        <fullName evidence="1">Uncharacterized protein</fullName>
    </submittedName>
</protein>
<organism evidence="1">
    <name type="scientific">marine sediment metagenome</name>
    <dbReference type="NCBI Taxonomy" id="412755"/>
    <lineage>
        <taxon>unclassified sequences</taxon>
        <taxon>metagenomes</taxon>
        <taxon>ecological metagenomes</taxon>
    </lineage>
</organism>
<accession>X1V5Z2</accession>
<evidence type="ECO:0000313" key="1">
    <source>
        <dbReference type="EMBL" id="GAJ07586.1"/>
    </source>
</evidence>
<reference evidence="1" key="1">
    <citation type="journal article" date="2014" name="Front. Microbiol.">
        <title>High frequency of phylogenetically diverse reductive dehalogenase-homologous genes in deep subseafloor sedimentary metagenomes.</title>
        <authorList>
            <person name="Kawai M."/>
            <person name="Futagami T."/>
            <person name="Toyoda A."/>
            <person name="Takaki Y."/>
            <person name="Nishi S."/>
            <person name="Hori S."/>
            <person name="Arai W."/>
            <person name="Tsubouchi T."/>
            <person name="Morono Y."/>
            <person name="Uchiyama I."/>
            <person name="Ito T."/>
            <person name="Fujiyama A."/>
            <person name="Inagaki F."/>
            <person name="Takami H."/>
        </authorList>
    </citation>
    <scope>NUCLEOTIDE SEQUENCE</scope>
    <source>
        <strain evidence="1">Expedition CK06-06</strain>
    </source>
</reference>
<sequence length="133" mass="15745">MIVQPGDKWSLALIHDDFYIPKKLYDELKKKMTLKDFEYLLHHIEIGKNGEERIHHCFVYDHIGNMFSQGHLLVKNGKVYVDEKEIKEGLFHFIVGLETDQDVAWSDEEARENKIKPKKMRAGMSLKEKSKEW</sequence>
<proteinExistence type="predicted"/>
<gene>
    <name evidence="1" type="ORF">S12H4_47069</name>
</gene>
<dbReference type="EMBL" id="BARW01029265">
    <property type="protein sequence ID" value="GAJ07586.1"/>
    <property type="molecule type" value="Genomic_DNA"/>
</dbReference>
<dbReference type="AlphaFoldDB" id="X1V5Z2"/>
<name>X1V5Z2_9ZZZZ</name>